<reference evidence="1" key="1">
    <citation type="journal article" date="2015" name="Nature">
        <title>Complex archaea that bridge the gap between prokaryotes and eukaryotes.</title>
        <authorList>
            <person name="Spang A."/>
            <person name="Saw J.H."/>
            <person name="Jorgensen S.L."/>
            <person name="Zaremba-Niedzwiedzka K."/>
            <person name="Martijn J."/>
            <person name="Lind A.E."/>
            <person name="van Eijk R."/>
            <person name="Schleper C."/>
            <person name="Guy L."/>
            <person name="Ettema T.J."/>
        </authorList>
    </citation>
    <scope>NUCLEOTIDE SEQUENCE</scope>
</reference>
<accession>A0A0F9SGH4</accession>
<evidence type="ECO:0000313" key="1">
    <source>
        <dbReference type="EMBL" id="KKN66159.1"/>
    </source>
</evidence>
<gene>
    <name evidence="1" type="ORF">LCGC14_0474490</name>
</gene>
<protein>
    <submittedName>
        <fullName evidence="1">Uncharacterized protein</fullName>
    </submittedName>
</protein>
<proteinExistence type="predicted"/>
<organism evidence="1">
    <name type="scientific">marine sediment metagenome</name>
    <dbReference type="NCBI Taxonomy" id="412755"/>
    <lineage>
        <taxon>unclassified sequences</taxon>
        <taxon>metagenomes</taxon>
        <taxon>ecological metagenomes</taxon>
    </lineage>
</organism>
<name>A0A0F9SGH4_9ZZZZ</name>
<dbReference type="EMBL" id="LAZR01000509">
    <property type="protein sequence ID" value="KKN66159.1"/>
    <property type="molecule type" value="Genomic_DNA"/>
</dbReference>
<dbReference type="AlphaFoldDB" id="A0A0F9SGH4"/>
<comment type="caution">
    <text evidence="1">The sequence shown here is derived from an EMBL/GenBank/DDBJ whole genome shotgun (WGS) entry which is preliminary data.</text>
</comment>
<sequence>MMASGKMPHRHICKECEGFICHECECPDSRLRALLCDTCADEGELEF</sequence>